<dbReference type="FunFam" id="1.10.510.10:FF:000949">
    <property type="entry name" value="Serine/threonine-protein kinase PTK1/STK1"/>
    <property type="match status" value="1"/>
</dbReference>
<dbReference type="EC" id="2.7.11.1" evidence="1"/>
<feature type="compositionally biased region" description="Low complexity" evidence="9">
    <location>
        <begin position="463"/>
        <end position="481"/>
    </location>
</feature>
<dbReference type="HOGENOM" id="CLU_009275_0_0_1"/>
<dbReference type="OrthoDB" id="4062651at2759"/>
<comment type="catalytic activity">
    <reaction evidence="7">
        <text>L-threonyl-[protein] + ATP = O-phospho-L-threonyl-[protein] + ADP + H(+)</text>
        <dbReference type="Rhea" id="RHEA:46608"/>
        <dbReference type="Rhea" id="RHEA-COMP:11060"/>
        <dbReference type="Rhea" id="RHEA-COMP:11605"/>
        <dbReference type="ChEBI" id="CHEBI:15378"/>
        <dbReference type="ChEBI" id="CHEBI:30013"/>
        <dbReference type="ChEBI" id="CHEBI:30616"/>
        <dbReference type="ChEBI" id="CHEBI:61977"/>
        <dbReference type="ChEBI" id="CHEBI:456216"/>
        <dbReference type="EC" id="2.7.11.1"/>
    </reaction>
</comment>
<dbReference type="Proteomes" id="UP000001996">
    <property type="component" value="Unassembled WGS sequence"/>
</dbReference>
<accession>A5E565</accession>
<sequence>MSTRNIWGDGGSSDVRIINAAHSKKSLFALKKFTLLHKETDDDFYKRVVKEYVIHKRAAASRHVVDVFALLRIQSQGNLTRGWGVVMEFCGGGDLFSLIIRPGWKLSPLAEKYCIFKQIAYGVRYLHEQDIAHRDLKPENVLLDANGVAKLCDFGVSDYGHTIPGDYSSALKLSSSYVGSPPYSPPEVMILKDMTHTEAKSHAYNMFEMDCWSLGMLLFCLVYSGVPFQQSSVTDHQYREYQFSHKRFSSDHPNFKHNRGFMKGPGSDFKLAAKFESTGASRVAWKLCDPTASSRYTMDQLMEDTWFKALEMCIYEDPDQSVNPFVLPGTGENVHTYPALGSSSANTSRAPSRRGTFINRSHQNIGGASADGHESSCDEANMSGSFKSMLDLNVVSEKIKEHGVGVGTTAASAAANGKRPMTSSSNNSVHSSDGNATPRTRSMLDVVGVGSENVSVPPSPKLNQQQQQQQQQQQNQQQQQQHVPSSGNLPALEESDIEHDPHCDNLSVSKQDDSFDQSRDSIPPSPSSLTHAPIENDVHSSFKLPPAADNERSRTPSQDSENREGEDVASAVNQDRSVYADTDIKPKILKSLSDLKLEADGTCPLGYKLKKHHHCEVSNVANKGLRR</sequence>
<dbReference type="InterPro" id="IPR000719">
    <property type="entry name" value="Prot_kinase_dom"/>
</dbReference>
<dbReference type="Pfam" id="PF00069">
    <property type="entry name" value="Pkinase"/>
    <property type="match status" value="1"/>
</dbReference>
<dbReference type="Gene3D" id="1.10.510.10">
    <property type="entry name" value="Transferase(Phosphotransferase) domain 1"/>
    <property type="match status" value="1"/>
</dbReference>
<evidence type="ECO:0000256" key="2">
    <source>
        <dbReference type="ARBA" id="ARBA00022527"/>
    </source>
</evidence>
<keyword evidence="3" id="KW-0808">Transferase</keyword>
<dbReference type="PROSITE" id="PS50011">
    <property type="entry name" value="PROTEIN_KINASE_DOM"/>
    <property type="match status" value="1"/>
</dbReference>
<dbReference type="AlphaFoldDB" id="A5E565"/>
<evidence type="ECO:0000313" key="11">
    <source>
        <dbReference type="EMBL" id="EDK46573.1"/>
    </source>
</evidence>
<feature type="compositionally biased region" description="Basic and acidic residues" evidence="9">
    <location>
        <begin position="510"/>
        <end position="519"/>
    </location>
</feature>
<name>A5E565_LODEL</name>
<dbReference type="InParanoid" id="A5E565"/>
<dbReference type="OMA" id="DHAFRDY"/>
<dbReference type="STRING" id="379508.A5E565"/>
<comment type="catalytic activity">
    <reaction evidence="8">
        <text>L-seryl-[protein] + ATP = O-phospho-L-seryl-[protein] + ADP + H(+)</text>
        <dbReference type="Rhea" id="RHEA:17989"/>
        <dbReference type="Rhea" id="RHEA-COMP:9863"/>
        <dbReference type="Rhea" id="RHEA-COMP:11604"/>
        <dbReference type="ChEBI" id="CHEBI:15378"/>
        <dbReference type="ChEBI" id="CHEBI:29999"/>
        <dbReference type="ChEBI" id="CHEBI:30616"/>
        <dbReference type="ChEBI" id="CHEBI:83421"/>
        <dbReference type="ChEBI" id="CHEBI:456216"/>
        <dbReference type="EC" id="2.7.11.1"/>
    </reaction>
</comment>
<dbReference type="PANTHER" id="PTHR24346">
    <property type="entry name" value="MAP/MICROTUBULE AFFINITY-REGULATING KINASE"/>
    <property type="match status" value="1"/>
</dbReference>
<gene>
    <name evidence="11" type="ORF">LELG_04754</name>
</gene>
<dbReference type="PROSITE" id="PS00108">
    <property type="entry name" value="PROTEIN_KINASE_ST"/>
    <property type="match status" value="1"/>
</dbReference>
<reference evidence="11 12" key="1">
    <citation type="journal article" date="2009" name="Nature">
        <title>Evolution of pathogenicity and sexual reproduction in eight Candida genomes.</title>
        <authorList>
            <person name="Butler G."/>
            <person name="Rasmussen M.D."/>
            <person name="Lin M.F."/>
            <person name="Santos M.A."/>
            <person name="Sakthikumar S."/>
            <person name="Munro C.A."/>
            <person name="Rheinbay E."/>
            <person name="Grabherr M."/>
            <person name="Forche A."/>
            <person name="Reedy J.L."/>
            <person name="Agrafioti I."/>
            <person name="Arnaud M.B."/>
            <person name="Bates S."/>
            <person name="Brown A.J."/>
            <person name="Brunke S."/>
            <person name="Costanzo M.C."/>
            <person name="Fitzpatrick D.A."/>
            <person name="de Groot P.W."/>
            <person name="Harris D."/>
            <person name="Hoyer L.L."/>
            <person name="Hube B."/>
            <person name="Klis F.M."/>
            <person name="Kodira C."/>
            <person name="Lennard N."/>
            <person name="Logue M.E."/>
            <person name="Martin R."/>
            <person name="Neiman A.M."/>
            <person name="Nikolaou E."/>
            <person name="Quail M.A."/>
            <person name="Quinn J."/>
            <person name="Santos M.C."/>
            <person name="Schmitzberger F.F."/>
            <person name="Sherlock G."/>
            <person name="Shah P."/>
            <person name="Silverstein K.A."/>
            <person name="Skrzypek M.S."/>
            <person name="Soll D."/>
            <person name="Staggs R."/>
            <person name="Stansfield I."/>
            <person name="Stumpf M.P."/>
            <person name="Sudbery P.E."/>
            <person name="Srikantha T."/>
            <person name="Zeng Q."/>
            <person name="Berman J."/>
            <person name="Berriman M."/>
            <person name="Heitman J."/>
            <person name="Gow N.A."/>
            <person name="Lorenz M.C."/>
            <person name="Birren B.W."/>
            <person name="Kellis M."/>
            <person name="Cuomo C.A."/>
        </authorList>
    </citation>
    <scope>NUCLEOTIDE SEQUENCE [LARGE SCALE GENOMIC DNA]</scope>
    <source>
        <strain evidence="12">ATCC 11503 / BCRC 21390 / CBS 2605 / JCM 1781 / NBRC 1676 / NRRL YB-4239</strain>
    </source>
</reference>
<evidence type="ECO:0000259" key="10">
    <source>
        <dbReference type="PROSITE" id="PS50011"/>
    </source>
</evidence>
<feature type="compositionally biased region" description="Basic and acidic residues" evidence="9">
    <location>
        <begin position="549"/>
        <end position="566"/>
    </location>
</feature>
<feature type="domain" description="Protein kinase" evidence="10">
    <location>
        <begin position="1"/>
        <end position="307"/>
    </location>
</feature>
<evidence type="ECO:0000313" key="12">
    <source>
        <dbReference type="Proteomes" id="UP000001996"/>
    </source>
</evidence>
<dbReference type="GO" id="GO:0004674">
    <property type="term" value="F:protein serine/threonine kinase activity"/>
    <property type="evidence" value="ECO:0007669"/>
    <property type="project" value="UniProtKB-KW"/>
</dbReference>
<dbReference type="InterPro" id="IPR008271">
    <property type="entry name" value="Ser/Thr_kinase_AS"/>
</dbReference>
<evidence type="ECO:0000256" key="8">
    <source>
        <dbReference type="ARBA" id="ARBA00048679"/>
    </source>
</evidence>
<dbReference type="GO" id="GO:0005524">
    <property type="term" value="F:ATP binding"/>
    <property type="evidence" value="ECO:0007669"/>
    <property type="project" value="UniProtKB-KW"/>
</dbReference>
<feature type="compositionally biased region" description="Low complexity" evidence="9">
    <location>
        <begin position="410"/>
        <end position="432"/>
    </location>
</feature>
<dbReference type="SUPFAM" id="SSF56112">
    <property type="entry name" value="Protein kinase-like (PK-like)"/>
    <property type="match status" value="1"/>
</dbReference>
<dbReference type="GO" id="GO:0005737">
    <property type="term" value="C:cytoplasm"/>
    <property type="evidence" value="ECO:0007669"/>
    <property type="project" value="TreeGrafter"/>
</dbReference>
<evidence type="ECO:0000256" key="6">
    <source>
        <dbReference type="ARBA" id="ARBA00022840"/>
    </source>
</evidence>
<dbReference type="EMBL" id="CH981530">
    <property type="protein sequence ID" value="EDK46573.1"/>
    <property type="molecule type" value="Genomic_DNA"/>
</dbReference>
<evidence type="ECO:0000256" key="3">
    <source>
        <dbReference type="ARBA" id="ARBA00022679"/>
    </source>
</evidence>
<keyword evidence="5" id="KW-0418">Kinase</keyword>
<dbReference type="eggNOG" id="KOG0583">
    <property type="taxonomic scope" value="Eukaryota"/>
</dbReference>
<evidence type="ECO:0000256" key="4">
    <source>
        <dbReference type="ARBA" id="ARBA00022741"/>
    </source>
</evidence>
<dbReference type="InterPro" id="IPR011009">
    <property type="entry name" value="Kinase-like_dom_sf"/>
</dbReference>
<evidence type="ECO:0000256" key="7">
    <source>
        <dbReference type="ARBA" id="ARBA00047899"/>
    </source>
</evidence>
<feature type="region of interest" description="Disordered" evidence="9">
    <location>
        <begin position="359"/>
        <end position="379"/>
    </location>
</feature>
<evidence type="ECO:0000256" key="1">
    <source>
        <dbReference type="ARBA" id="ARBA00012513"/>
    </source>
</evidence>
<dbReference type="SMART" id="SM00220">
    <property type="entry name" value="S_TKc"/>
    <property type="match status" value="1"/>
</dbReference>
<keyword evidence="6" id="KW-0067">ATP-binding</keyword>
<organism evidence="11 12">
    <name type="scientific">Lodderomyces elongisporus (strain ATCC 11503 / CBS 2605 / JCM 1781 / NBRC 1676 / NRRL YB-4239)</name>
    <name type="common">Yeast</name>
    <name type="synonym">Saccharomyces elongisporus</name>
    <dbReference type="NCBI Taxonomy" id="379508"/>
    <lineage>
        <taxon>Eukaryota</taxon>
        <taxon>Fungi</taxon>
        <taxon>Dikarya</taxon>
        <taxon>Ascomycota</taxon>
        <taxon>Saccharomycotina</taxon>
        <taxon>Pichiomycetes</taxon>
        <taxon>Debaryomycetaceae</taxon>
        <taxon>Candida/Lodderomyces clade</taxon>
        <taxon>Lodderomyces</taxon>
    </lineage>
</organism>
<dbReference type="KEGG" id="lel:PVL30_005487"/>
<keyword evidence="4" id="KW-0547">Nucleotide-binding</keyword>
<dbReference type="FunCoup" id="A5E565">
    <property type="interactions" value="225"/>
</dbReference>
<proteinExistence type="predicted"/>
<keyword evidence="2" id="KW-0723">Serine/threonine-protein kinase</keyword>
<evidence type="ECO:0000256" key="5">
    <source>
        <dbReference type="ARBA" id="ARBA00022777"/>
    </source>
</evidence>
<protein>
    <recommendedName>
        <fullName evidence="1">non-specific serine/threonine protein kinase</fullName>
        <ecNumber evidence="1">2.7.11.1</ecNumber>
    </recommendedName>
</protein>
<feature type="region of interest" description="Disordered" evidence="9">
    <location>
        <begin position="410"/>
        <end position="581"/>
    </location>
</feature>
<evidence type="ECO:0000256" key="9">
    <source>
        <dbReference type="SAM" id="MobiDB-lite"/>
    </source>
</evidence>
<dbReference type="GeneID" id="5231129"/>
<dbReference type="PANTHER" id="PTHR24346:SF30">
    <property type="entry name" value="MATERNAL EMBRYONIC LEUCINE ZIPPER KINASE"/>
    <property type="match status" value="1"/>
</dbReference>
<keyword evidence="12" id="KW-1185">Reference proteome</keyword>
<dbReference type="GO" id="GO:0035556">
    <property type="term" value="P:intracellular signal transduction"/>
    <property type="evidence" value="ECO:0007669"/>
    <property type="project" value="TreeGrafter"/>
</dbReference>